<dbReference type="Proteomes" id="UP001211005">
    <property type="component" value="Plasmid unnamed1"/>
</dbReference>
<keyword evidence="1" id="KW-0614">Plasmid</keyword>
<reference evidence="1 2" key="1">
    <citation type="submission" date="2022-12" db="EMBL/GenBank/DDBJ databases">
        <title>Hymenobacter canadensis sp. nov. isolated from lake water of the Cambridge Bay, Canada.</title>
        <authorList>
            <person name="Kim W.H."/>
            <person name="Lee Y.M."/>
        </authorList>
    </citation>
    <scope>NUCLEOTIDE SEQUENCE [LARGE SCALE GENOMIC DNA]</scope>
    <source>
        <strain evidence="1 2">PAMC 29467</strain>
        <plasmid evidence="1 2">unnamed1</plasmid>
    </source>
</reference>
<evidence type="ECO:0000313" key="1">
    <source>
        <dbReference type="EMBL" id="WBA44201.1"/>
    </source>
</evidence>
<sequence length="138" mass="16131">MRVEDLRYHSKDHQWFGLVNDLYPGRGVELTVEGDQAPEGLATKLTLVRELAADLDDVLEQLHQLAYHKYQGTQWAKPLADIRAMYFLSSVTLKSDNTSWWLVLEPEFDVETVYNHFLRFTMVKREIVWTNFARDVTA</sequence>
<gene>
    <name evidence="1" type="ORF">O3303_20145</name>
</gene>
<accession>A0ABY7LVU7</accession>
<organism evidence="1 2">
    <name type="scientific">Hymenobacter canadensis</name>
    <dbReference type="NCBI Taxonomy" id="2999067"/>
    <lineage>
        <taxon>Bacteria</taxon>
        <taxon>Pseudomonadati</taxon>
        <taxon>Bacteroidota</taxon>
        <taxon>Cytophagia</taxon>
        <taxon>Cytophagales</taxon>
        <taxon>Hymenobacteraceae</taxon>
        <taxon>Hymenobacter</taxon>
    </lineage>
</organism>
<dbReference type="RefSeq" id="WP_269562229.1">
    <property type="nucleotide sequence ID" value="NZ_CP114768.1"/>
</dbReference>
<name>A0ABY7LVU7_9BACT</name>
<keyword evidence="2" id="KW-1185">Reference proteome</keyword>
<protein>
    <submittedName>
        <fullName evidence="1">Uncharacterized protein</fullName>
    </submittedName>
</protein>
<proteinExistence type="predicted"/>
<dbReference type="EMBL" id="CP114768">
    <property type="protein sequence ID" value="WBA44201.1"/>
    <property type="molecule type" value="Genomic_DNA"/>
</dbReference>
<geneLocation type="plasmid" evidence="1 2">
    <name>unnamed1</name>
</geneLocation>
<evidence type="ECO:0000313" key="2">
    <source>
        <dbReference type="Proteomes" id="UP001211005"/>
    </source>
</evidence>